<dbReference type="Gene3D" id="3.30.450.20">
    <property type="entry name" value="PAS domain"/>
    <property type="match status" value="1"/>
</dbReference>
<evidence type="ECO:0000313" key="1">
    <source>
        <dbReference type="EMBL" id="KAK5629948.1"/>
    </source>
</evidence>
<protein>
    <recommendedName>
        <fullName evidence="3">PAS domain-containing protein</fullName>
    </recommendedName>
</protein>
<sequence length="179" mass="19664">MDLDLNKLAPPAVSSLRAQAIGTAMMERSLSEDIREERKELREAAEQTLNIIVDINLDASIKWVSPSWVDVIGTQPSTVEKTAIADLIVSENKTAFSDAIDSMRKDDSRSQYIRFTVRLGRLSKLYTAEAVKEAECGESEPVSIELEAQGIMVYDRATGGESHVRIPAHSIVLDGSSNN</sequence>
<evidence type="ECO:0008006" key="3">
    <source>
        <dbReference type="Google" id="ProtNLM"/>
    </source>
</evidence>
<organism evidence="1 2">
    <name type="scientific">Xylaria bambusicola</name>
    <dbReference type="NCBI Taxonomy" id="326684"/>
    <lineage>
        <taxon>Eukaryota</taxon>
        <taxon>Fungi</taxon>
        <taxon>Dikarya</taxon>
        <taxon>Ascomycota</taxon>
        <taxon>Pezizomycotina</taxon>
        <taxon>Sordariomycetes</taxon>
        <taxon>Xylariomycetidae</taxon>
        <taxon>Xylariales</taxon>
        <taxon>Xylariaceae</taxon>
        <taxon>Xylaria</taxon>
    </lineage>
</organism>
<dbReference type="SUPFAM" id="SSF55785">
    <property type="entry name" value="PYP-like sensor domain (PAS domain)"/>
    <property type="match status" value="1"/>
</dbReference>
<reference evidence="1 2" key="1">
    <citation type="submission" date="2023-10" db="EMBL/GenBank/DDBJ databases">
        <title>Draft genome sequence of Xylaria bambusicola isolate GMP-LS, the root and basal stem rot pathogen of sugarcane in Indonesia.</title>
        <authorList>
            <person name="Selvaraj P."/>
            <person name="Muralishankar V."/>
            <person name="Muruganantham S."/>
            <person name="Sp S."/>
            <person name="Haryani S."/>
            <person name="Lau K.J.X."/>
            <person name="Naqvi N.I."/>
        </authorList>
    </citation>
    <scope>NUCLEOTIDE SEQUENCE [LARGE SCALE GENOMIC DNA]</scope>
    <source>
        <strain evidence="1">GMP-LS</strain>
    </source>
</reference>
<keyword evidence="2" id="KW-1185">Reference proteome</keyword>
<dbReference type="AlphaFoldDB" id="A0AAN7Z874"/>
<gene>
    <name evidence="1" type="ORF">RRF57_005663</name>
</gene>
<dbReference type="InterPro" id="IPR035965">
    <property type="entry name" value="PAS-like_dom_sf"/>
</dbReference>
<dbReference type="Proteomes" id="UP001305414">
    <property type="component" value="Unassembled WGS sequence"/>
</dbReference>
<accession>A0AAN7Z874</accession>
<evidence type="ECO:0000313" key="2">
    <source>
        <dbReference type="Proteomes" id="UP001305414"/>
    </source>
</evidence>
<dbReference type="EMBL" id="JAWHQM010000013">
    <property type="protein sequence ID" value="KAK5629948.1"/>
    <property type="molecule type" value="Genomic_DNA"/>
</dbReference>
<proteinExistence type="predicted"/>
<comment type="caution">
    <text evidence="1">The sequence shown here is derived from an EMBL/GenBank/DDBJ whole genome shotgun (WGS) entry which is preliminary data.</text>
</comment>
<name>A0AAN7Z874_9PEZI</name>